<keyword evidence="1" id="KW-1133">Transmembrane helix</keyword>
<reference evidence="2 3" key="1">
    <citation type="submission" date="2015-12" db="EMBL/GenBank/DDBJ databases">
        <title>The genome of Folsomia candida.</title>
        <authorList>
            <person name="Faddeeva A."/>
            <person name="Derks M.F."/>
            <person name="Anvar Y."/>
            <person name="Smit S."/>
            <person name="Van Straalen N."/>
            <person name="Roelofs D."/>
        </authorList>
    </citation>
    <scope>NUCLEOTIDE SEQUENCE [LARGE SCALE GENOMIC DNA]</scope>
    <source>
        <strain evidence="2 3">VU population</strain>
        <tissue evidence="2">Whole body</tissue>
    </source>
</reference>
<dbReference type="PANTHER" id="PTHR10974">
    <property type="entry name" value="FI08016P-RELATED"/>
    <property type="match status" value="1"/>
</dbReference>
<evidence type="ECO:0000313" key="3">
    <source>
        <dbReference type="Proteomes" id="UP000198287"/>
    </source>
</evidence>
<gene>
    <name evidence="2" type="ORF">Fcan01_09369</name>
</gene>
<dbReference type="CDD" id="cd16021">
    <property type="entry name" value="ALP_like"/>
    <property type="match status" value="1"/>
</dbReference>
<accession>A0A226EEK9</accession>
<dbReference type="AlphaFoldDB" id="A0A226EEK9"/>
<dbReference type="Pfam" id="PF02995">
    <property type="entry name" value="DUF229"/>
    <property type="match status" value="1"/>
</dbReference>
<protein>
    <submittedName>
        <fullName evidence="2">Uncharacterized protein</fullName>
    </submittedName>
</protein>
<dbReference type="InterPro" id="IPR004245">
    <property type="entry name" value="DUF229"/>
</dbReference>
<dbReference type="STRING" id="158441.A0A226EEK9"/>
<dbReference type="PANTHER" id="PTHR10974:SF6">
    <property type="entry name" value="PROTEIN CBG19234"/>
    <property type="match status" value="1"/>
</dbReference>
<dbReference type="OrthoDB" id="413313at2759"/>
<keyword evidence="3" id="KW-1185">Reference proteome</keyword>
<feature type="transmembrane region" description="Helical" evidence="1">
    <location>
        <begin position="23"/>
        <end position="40"/>
    </location>
</feature>
<dbReference type="Gene3D" id="3.40.720.10">
    <property type="entry name" value="Alkaline Phosphatase, subunit A"/>
    <property type="match status" value="1"/>
</dbReference>
<dbReference type="FunFam" id="3.40.720.10:FF:000017">
    <property type="entry name" value="Predicted protein"/>
    <property type="match status" value="1"/>
</dbReference>
<dbReference type="SUPFAM" id="SSF53649">
    <property type="entry name" value="Alkaline phosphatase-like"/>
    <property type="match status" value="1"/>
</dbReference>
<evidence type="ECO:0000313" key="2">
    <source>
        <dbReference type="EMBL" id="OXA55514.1"/>
    </source>
</evidence>
<comment type="caution">
    <text evidence="2">The sequence shown here is derived from an EMBL/GenBank/DDBJ whole genome shotgun (WGS) entry which is preliminary data.</text>
</comment>
<name>A0A226EEK9_FOLCA</name>
<dbReference type="InterPro" id="IPR017850">
    <property type="entry name" value="Alkaline_phosphatase_core_sf"/>
</dbReference>
<evidence type="ECO:0000256" key="1">
    <source>
        <dbReference type="SAM" id="Phobius"/>
    </source>
</evidence>
<proteinExistence type="predicted"/>
<organism evidence="2 3">
    <name type="scientific">Folsomia candida</name>
    <name type="common">Springtail</name>
    <dbReference type="NCBI Taxonomy" id="158441"/>
    <lineage>
        <taxon>Eukaryota</taxon>
        <taxon>Metazoa</taxon>
        <taxon>Ecdysozoa</taxon>
        <taxon>Arthropoda</taxon>
        <taxon>Hexapoda</taxon>
        <taxon>Collembola</taxon>
        <taxon>Entomobryomorpha</taxon>
        <taxon>Isotomoidea</taxon>
        <taxon>Isotomidae</taxon>
        <taxon>Proisotominae</taxon>
        <taxon>Folsomia</taxon>
    </lineage>
</organism>
<dbReference type="Proteomes" id="UP000198287">
    <property type="component" value="Unassembled WGS sequence"/>
</dbReference>
<dbReference type="GO" id="GO:0005615">
    <property type="term" value="C:extracellular space"/>
    <property type="evidence" value="ECO:0007669"/>
    <property type="project" value="TreeGrafter"/>
</dbReference>
<sequence length="665" mass="75813">MTICRAQISKVCNLIPRIGIKKVFLLALAILILTKLYVYGREWMRTAERKKLQIPPDRLNYFMDNKDFTNLEYVINTGKCKIMKFSPWDSVIQQFLNKNMKPIDCSKNNNSNSTGWAYQDGTKIVLNETAVTNAGHSLSSLNCCYRGIVRQKQLSYMFGSRNADRQVEYTSPCVKMDLVTTPEYEFVRVTCSSPWLVYWEQVVYSDSFFIPMLETKIPEKTREFWLHKRDEMPPSVVLIGLDALSRMNYYRFLPQTKEFMDSHGAVELMGYTKVGENTFPNAVAFLSGLDLSDPDVPYECIRNPYKVPHDDCPYIWKRFQAANYVTALVEDYPGLMIFNHMKLGFVNQPTDFYFRPFLLSVDQPDVSCVGRFTTEETLLSYIRGVMSHSSNVPVFLHSWFTTIGHDDSNKVQLMDQTLANFLSSVNLSNTILVILSDHGNRYNAMRKTLPGWYEDKLPIVSIYLPPGAKAKFPEWEDTLKTNAQRLSSPYDLYQTLGHIITSYTTEDQSLPLFSKGQSLLTPISPNRTCSDARITVNFCACIPPKKVDTSDPSIHLAAEEAVKYLNSVLPSQCARAELDTVIAGAVMLEDSDNVKDKANGTFIITFFTNPGQFLFEATVDFTKTMTGPKDHYSFAVTPDLLRMNKIVRSADCVDTSVLERYCYCK</sequence>
<keyword evidence="1" id="KW-0812">Transmembrane</keyword>
<dbReference type="OMA" id="CINNELR"/>
<keyword evidence="1" id="KW-0472">Membrane</keyword>
<dbReference type="EMBL" id="LNIX01000004">
    <property type="protein sequence ID" value="OXA55514.1"/>
    <property type="molecule type" value="Genomic_DNA"/>
</dbReference>